<dbReference type="InterPro" id="IPR050748">
    <property type="entry name" value="Glycosyltrans_8_dom-fam"/>
</dbReference>
<dbReference type="EMBL" id="JAUDCL010000027">
    <property type="protein sequence ID" value="MDM8202122.1"/>
    <property type="molecule type" value="Genomic_DNA"/>
</dbReference>
<dbReference type="Pfam" id="PF01501">
    <property type="entry name" value="Glyco_transf_8"/>
    <property type="match status" value="1"/>
</dbReference>
<evidence type="ECO:0000256" key="1">
    <source>
        <dbReference type="ARBA" id="ARBA00022676"/>
    </source>
</evidence>
<dbReference type="Proteomes" id="UP001529380">
    <property type="component" value="Unassembled WGS sequence"/>
</dbReference>
<dbReference type="InterPro" id="IPR025536">
    <property type="entry name" value="DUF4422"/>
</dbReference>
<dbReference type="Gene3D" id="3.90.550.10">
    <property type="entry name" value="Spore Coat Polysaccharide Biosynthesis Protein SpsA, Chain A"/>
    <property type="match status" value="1"/>
</dbReference>
<feature type="domain" description="DUF4422" evidence="4">
    <location>
        <begin position="6"/>
        <end position="244"/>
    </location>
</feature>
<dbReference type="CDD" id="cd04194">
    <property type="entry name" value="GT8_A4GalT_like"/>
    <property type="match status" value="1"/>
</dbReference>
<evidence type="ECO:0000313" key="5">
    <source>
        <dbReference type="EMBL" id="MDM8202122.1"/>
    </source>
</evidence>
<comment type="caution">
    <text evidence="5">The sequence shown here is derived from an EMBL/GenBank/DDBJ whole genome shotgun (WGS) entry which is preliminary data.</text>
</comment>
<reference evidence="5 6" key="3">
    <citation type="submission" date="2023-06" db="EMBL/GenBank/DDBJ databases">
        <authorList>
            <person name="Zeman M."/>
            <person name="Kubasova T."/>
            <person name="Jahodarova E."/>
            <person name="Nykrynova M."/>
            <person name="Rychlik I."/>
        </authorList>
    </citation>
    <scope>NUCLEOTIDE SEQUENCE [LARGE SCALE GENOMIC DNA]</scope>
    <source>
        <strain evidence="5 6">ET340</strain>
    </source>
</reference>
<sequence>MASNIKILISCHKDTAYLKSDIWQPIQLGCDSTEKRLPGMLYDNSGENISSKNPMYCELTAQYWAWKNLEADYYGFCHYRRYFSFSDQQYFEDAYGNIIEPYFDDDLIEKYDWADEKVRNLVEKYDVITTVRKDLRQMPGRFSSVMDHYQRAPLLHGEDLQTVLDIIDEKYPEYSKVAHEHCNGHTTSFCNMYILKKEIFFDYCQWMFDVLEEFCKRVDMSHYTTEALRTPGHLSERLFGIYYLKLMEKNPELRVKELQCVFLEKTDKQSLLAPAFQENSVPVVFAANDRFVPMFAACLRSVLDHISDQYNYDLVLLQSDVSDENKAELLGMVAGYKNVSLRFFDAARMVKNYKLKANAHISVETFYRFLIQAAMPDYDKILYLDCDLIANADVAELYQTDVEGYMLAAARDPDFLGQINGANLGTKLYCEQEFKMKDPYNYFQAGVLLFNEKEMRKAYSLDEWLTFASHPYKYSDQDVLNLYCEGKVKYLDMAWNMITDCDHTRVSQVIVHAPASVQAEYRKAHANPKLIHYAGFMKPWHRPTEDYARKFWDASRRTPYYEELLFRMSDGIAYWAVYENNKRFGVKRIKELAKKVIKKVGNKLFPKGTARREKLKVWLKR</sequence>
<evidence type="ECO:0000256" key="2">
    <source>
        <dbReference type="ARBA" id="ARBA00022679"/>
    </source>
</evidence>
<reference evidence="6" key="2">
    <citation type="submission" date="2023-06" db="EMBL/GenBank/DDBJ databases">
        <title>Identification and characterization of horizontal gene transfer across gut microbiota members of farm animals based on homology search.</title>
        <authorList>
            <person name="Zeman M."/>
            <person name="Kubasova T."/>
            <person name="Jahodarova E."/>
            <person name="Nykrynova M."/>
            <person name="Rychlik I."/>
        </authorList>
    </citation>
    <scope>NUCLEOTIDE SEQUENCE [LARGE SCALE GENOMIC DNA]</scope>
    <source>
        <strain evidence="6">ET340</strain>
    </source>
</reference>
<reference evidence="5 6" key="1">
    <citation type="submission" date="2023-06" db="EMBL/GenBank/DDBJ databases">
        <title>Identification and characterization of horizontal gene transfer across gut microbiota members of farm animals based on homology search.</title>
        <authorList>
            <person name="Schwarzerova J."/>
            <person name="Nykrynova M."/>
            <person name="Jureckova K."/>
            <person name="Cejkova D."/>
            <person name="Rychlik I."/>
        </authorList>
    </citation>
    <scope>NUCLEOTIDE SEQUENCE [LARGE SCALE GENOMIC DNA]</scope>
    <source>
        <strain evidence="5 6">ET340</strain>
    </source>
</reference>
<organism evidence="5 6">
    <name type="scientific">Allofournierella massiliensis</name>
    <dbReference type="NCBI Taxonomy" id="1650663"/>
    <lineage>
        <taxon>Bacteria</taxon>
        <taxon>Bacillati</taxon>
        <taxon>Bacillota</taxon>
        <taxon>Clostridia</taxon>
        <taxon>Eubacteriales</taxon>
        <taxon>Oscillospiraceae</taxon>
        <taxon>Allofournierella</taxon>
    </lineage>
</organism>
<evidence type="ECO:0000259" key="4">
    <source>
        <dbReference type="Pfam" id="PF14393"/>
    </source>
</evidence>
<keyword evidence="6" id="KW-1185">Reference proteome</keyword>
<dbReference type="Pfam" id="PF14393">
    <property type="entry name" value="DUF4422"/>
    <property type="match status" value="1"/>
</dbReference>
<name>A0ABT7UTC5_9FIRM</name>
<dbReference type="PANTHER" id="PTHR13778">
    <property type="entry name" value="GLYCOSYLTRANSFERASE 8 DOMAIN-CONTAINING PROTEIN"/>
    <property type="match status" value="1"/>
</dbReference>
<proteinExistence type="predicted"/>
<gene>
    <name evidence="5" type="ORF">QUW08_12585</name>
</gene>
<keyword evidence="1" id="KW-0328">Glycosyltransferase</keyword>
<evidence type="ECO:0000256" key="3">
    <source>
        <dbReference type="ARBA" id="ARBA00022723"/>
    </source>
</evidence>
<dbReference type="InterPro" id="IPR029044">
    <property type="entry name" value="Nucleotide-diphossugar_trans"/>
</dbReference>
<dbReference type="InterPro" id="IPR002495">
    <property type="entry name" value="Glyco_trans_8"/>
</dbReference>
<dbReference type="PANTHER" id="PTHR13778:SF47">
    <property type="entry name" value="LIPOPOLYSACCHARIDE 1,3-GALACTOSYLTRANSFERASE"/>
    <property type="match status" value="1"/>
</dbReference>
<dbReference type="RefSeq" id="WP_289600497.1">
    <property type="nucleotide sequence ID" value="NZ_JAUDCL010000027.1"/>
</dbReference>
<evidence type="ECO:0000313" key="6">
    <source>
        <dbReference type="Proteomes" id="UP001529380"/>
    </source>
</evidence>
<keyword evidence="3" id="KW-0479">Metal-binding</keyword>
<keyword evidence="2" id="KW-0808">Transferase</keyword>
<accession>A0ABT7UTC5</accession>
<dbReference type="SUPFAM" id="SSF53448">
    <property type="entry name" value="Nucleotide-diphospho-sugar transferases"/>
    <property type="match status" value="1"/>
</dbReference>
<protein>
    <submittedName>
        <fullName evidence="5">DUF4422 domain-containing protein</fullName>
    </submittedName>
</protein>